<sequence length="81" mass="9248">MADRSIYPYQRTSPSTACRVIPSLWRAELIIRLGGIPPQSSSYEREVLAQMVCNSVRYEVVCLETRQYVKDGGLRRPLGRC</sequence>
<evidence type="ECO:0000313" key="2">
    <source>
        <dbReference type="Proteomes" id="UP000838756"/>
    </source>
</evidence>
<gene>
    <name evidence="1" type="primary">jg11387</name>
    <name evidence="1" type="ORF">PAEG_LOCUS4557</name>
</gene>
<dbReference type="EMBL" id="CAKXAJ010015848">
    <property type="protein sequence ID" value="CAH2216567.1"/>
    <property type="molecule type" value="Genomic_DNA"/>
</dbReference>
<organism evidence="1 2">
    <name type="scientific">Pararge aegeria aegeria</name>
    <dbReference type="NCBI Taxonomy" id="348720"/>
    <lineage>
        <taxon>Eukaryota</taxon>
        <taxon>Metazoa</taxon>
        <taxon>Ecdysozoa</taxon>
        <taxon>Arthropoda</taxon>
        <taxon>Hexapoda</taxon>
        <taxon>Insecta</taxon>
        <taxon>Pterygota</taxon>
        <taxon>Neoptera</taxon>
        <taxon>Endopterygota</taxon>
        <taxon>Lepidoptera</taxon>
        <taxon>Glossata</taxon>
        <taxon>Ditrysia</taxon>
        <taxon>Papilionoidea</taxon>
        <taxon>Nymphalidae</taxon>
        <taxon>Satyrinae</taxon>
        <taxon>Satyrini</taxon>
        <taxon>Parargina</taxon>
        <taxon>Pararge</taxon>
    </lineage>
</organism>
<name>A0A8S4QMI3_9NEOP</name>
<evidence type="ECO:0000313" key="1">
    <source>
        <dbReference type="EMBL" id="CAH2216567.1"/>
    </source>
</evidence>
<comment type="caution">
    <text evidence="1">The sequence shown here is derived from an EMBL/GenBank/DDBJ whole genome shotgun (WGS) entry which is preliminary data.</text>
</comment>
<dbReference type="AlphaFoldDB" id="A0A8S4QMI3"/>
<keyword evidence="2" id="KW-1185">Reference proteome</keyword>
<dbReference type="Proteomes" id="UP000838756">
    <property type="component" value="Unassembled WGS sequence"/>
</dbReference>
<reference evidence="1" key="1">
    <citation type="submission" date="2022-03" db="EMBL/GenBank/DDBJ databases">
        <authorList>
            <person name="Lindestad O."/>
        </authorList>
    </citation>
    <scope>NUCLEOTIDE SEQUENCE</scope>
</reference>
<protein>
    <submittedName>
        <fullName evidence="1">Jg11387 protein</fullName>
    </submittedName>
</protein>
<proteinExistence type="predicted"/>
<accession>A0A8S4QMI3</accession>